<accession>A0ACC1NF25</accession>
<dbReference type="Proteomes" id="UP001143910">
    <property type="component" value="Unassembled WGS sequence"/>
</dbReference>
<keyword evidence="2" id="KW-1185">Reference proteome</keyword>
<proteinExistence type="predicted"/>
<gene>
    <name evidence="1" type="ORF">NQ176_g4601</name>
</gene>
<name>A0ACC1NF25_9HYPO</name>
<dbReference type="EMBL" id="JANJQO010000514">
    <property type="protein sequence ID" value="KAJ2977034.1"/>
    <property type="molecule type" value="Genomic_DNA"/>
</dbReference>
<organism evidence="1 2">
    <name type="scientific">Zarea fungicola</name>
    <dbReference type="NCBI Taxonomy" id="93591"/>
    <lineage>
        <taxon>Eukaryota</taxon>
        <taxon>Fungi</taxon>
        <taxon>Dikarya</taxon>
        <taxon>Ascomycota</taxon>
        <taxon>Pezizomycotina</taxon>
        <taxon>Sordariomycetes</taxon>
        <taxon>Hypocreomycetidae</taxon>
        <taxon>Hypocreales</taxon>
        <taxon>Cordycipitaceae</taxon>
        <taxon>Zarea</taxon>
    </lineage>
</organism>
<reference evidence="1" key="1">
    <citation type="submission" date="2022-08" db="EMBL/GenBank/DDBJ databases">
        <title>Genome Sequence of Lecanicillium fungicola.</title>
        <authorList>
            <person name="Buettner E."/>
        </authorList>
    </citation>
    <scope>NUCLEOTIDE SEQUENCE</scope>
    <source>
        <strain evidence="1">Babe33</strain>
    </source>
</reference>
<protein>
    <submittedName>
        <fullName evidence="1">Uncharacterized protein</fullName>
    </submittedName>
</protein>
<comment type="caution">
    <text evidence="1">The sequence shown here is derived from an EMBL/GenBank/DDBJ whole genome shotgun (WGS) entry which is preliminary data.</text>
</comment>
<sequence length="510" mass="56567">MKTTVPVTATCATRVILDRCSTTSWNQFGELGGHIPILTLAWAYVLSARWAEIIPEANMEYTTSCAPTFSLNEIPDSNTSAIQLGDVTDRALRWWQAVLAPGEGWNASVLQNNRNLKAPWSVSLQLSENSMILQGKPSILGDSAPPSSITATDYILAYVANHNVQGQSLAAFGAALLLPTQHQTSKPVRWALPHFPVEHPFRGSAGVRNHPPWGRNERQLDKLLTMSCNFTGLQSILSSSFIEPDLPCNICGAWLQGTFEVLDIPSAQEPSVLAQMLMQKSPHLNFLWFGAVLLGMQSHIMKWARHAACLIDLQTAAWTNTFISFLQRSVSVYPSGNRLTRADEARLMFLAQGQHHCVPPLVPFTPFGSIELKDCTLDVQLHATCAGHHGLRYAGMSWVCRNNTTMFQNATVSLRTNTFNLAGQDLKIPYTQLNRDKDCSPSVTRNMFRWLRDADGYPAAEQAIREHVWIADELSSDEESDTIEGDVRSSMAEHVSSWLSRAVTTRSYTL</sequence>
<evidence type="ECO:0000313" key="1">
    <source>
        <dbReference type="EMBL" id="KAJ2977034.1"/>
    </source>
</evidence>
<evidence type="ECO:0000313" key="2">
    <source>
        <dbReference type="Proteomes" id="UP001143910"/>
    </source>
</evidence>